<evidence type="ECO:0000256" key="5">
    <source>
        <dbReference type="ARBA" id="ARBA00068306"/>
    </source>
</evidence>
<dbReference type="FunFam" id="3.40.33.10:FF:000007">
    <property type="entry name" value="Venom allergen"/>
    <property type="match status" value="1"/>
</dbReference>
<evidence type="ECO:0000256" key="2">
    <source>
        <dbReference type="ARBA" id="ARBA00009923"/>
    </source>
</evidence>
<protein>
    <recommendedName>
        <fullName evidence="5">Venom allergen-1</fullName>
    </recommendedName>
</protein>
<dbReference type="PIRSF" id="PIRSF038921">
    <property type="entry name" value="P14a"/>
    <property type="match status" value="1"/>
</dbReference>
<dbReference type="Gene3D" id="3.40.33.10">
    <property type="entry name" value="CAP"/>
    <property type="match status" value="1"/>
</dbReference>
<name>A0A9N9RSU7_9DIPT</name>
<evidence type="ECO:0000256" key="3">
    <source>
        <dbReference type="ARBA" id="ARBA00022525"/>
    </source>
</evidence>
<dbReference type="PANTHER" id="PTHR10334">
    <property type="entry name" value="CYSTEINE-RICH SECRETORY PROTEIN-RELATED"/>
    <property type="match status" value="1"/>
</dbReference>
<comment type="similarity">
    <text evidence="2">Belongs to the CRISP family.</text>
</comment>
<dbReference type="InterPro" id="IPR014044">
    <property type="entry name" value="CAP_dom"/>
</dbReference>
<keyword evidence="4 6" id="KW-0732">Signal</keyword>
<dbReference type="InterPro" id="IPR035940">
    <property type="entry name" value="CAP_sf"/>
</dbReference>
<evidence type="ECO:0000256" key="4">
    <source>
        <dbReference type="ARBA" id="ARBA00022729"/>
    </source>
</evidence>
<dbReference type="GO" id="GO:0005576">
    <property type="term" value="C:extracellular region"/>
    <property type="evidence" value="ECO:0007669"/>
    <property type="project" value="UniProtKB-SubCell"/>
</dbReference>
<dbReference type="OrthoDB" id="414826at2759"/>
<organism evidence="8 9">
    <name type="scientific">Chironomus riparius</name>
    <dbReference type="NCBI Taxonomy" id="315576"/>
    <lineage>
        <taxon>Eukaryota</taxon>
        <taxon>Metazoa</taxon>
        <taxon>Ecdysozoa</taxon>
        <taxon>Arthropoda</taxon>
        <taxon>Hexapoda</taxon>
        <taxon>Insecta</taxon>
        <taxon>Pterygota</taxon>
        <taxon>Neoptera</taxon>
        <taxon>Endopterygota</taxon>
        <taxon>Diptera</taxon>
        <taxon>Nematocera</taxon>
        <taxon>Chironomoidea</taxon>
        <taxon>Chironomidae</taxon>
        <taxon>Chironominae</taxon>
        <taxon>Chironomus</taxon>
    </lineage>
</organism>
<dbReference type="InterPro" id="IPR002413">
    <property type="entry name" value="V5_allergen-like"/>
</dbReference>
<evidence type="ECO:0000256" key="6">
    <source>
        <dbReference type="SAM" id="SignalP"/>
    </source>
</evidence>
<dbReference type="InterPro" id="IPR034763">
    <property type="entry name" value="P14a_insect"/>
</dbReference>
<dbReference type="CDD" id="cd05380">
    <property type="entry name" value="CAP_euk"/>
    <property type="match status" value="1"/>
</dbReference>
<keyword evidence="3" id="KW-0964">Secreted</keyword>
<comment type="subcellular location">
    <subcellularLocation>
        <location evidence="1">Secreted</location>
    </subcellularLocation>
</comment>
<dbReference type="SUPFAM" id="SSF55797">
    <property type="entry name" value="PR-1-like"/>
    <property type="match status" value="1"/>
</dbReference>
<evidence type="ECO:0000256" key="1">
    <source>
        <dbReference type="ARBA" id="ARBA00004613"/>
    </source>
</evidence>
<dbReference type="Proteomes" id="UP001153620">
    <property type="component" value="Chromosome 2"/>
</dbReference>
<accession>A0A9N9RSU7</accession>
<dbReference type="SMART" id="SM00198">
    <property type="entry name" value="SCP"/>
    <property type="match status" value="1"/>
</dbReference>
<dbReference type="Pfam" id="PF00188">
    <property type="entry name" value="CAP"/>
    <property type="match status" value="1"/>
</dbReference>
<dbReference type="InterPro" id="IPR001283">
    <property type="entry name" value="CRISP-related"/>
</dbReference>
<evidence type="ECO:0000259" key="7">
    <source>
        <dbReference type="SMART" id="SM00198"/>
    </source>
</evidence>
<evidence type="ECO:0000313" key="9">
    <source>
        <dbReference type="Proteomes" id="UP001153620"/>
    </source>
</evidence>
<proteinExistence type="inferred from homology"/>
<sequence length="261" mass="28792">MKVIIIISSIIAISLATDYCDPKICTNKPNPTFPHIGCGASGKLASTCPSDGEYIELTDEHKKIILEEHNKLRNKIANGEESGFEPAKKMVTMKWNDELAYLANLNALGCDFEHDKCRNTDDFAYAGQNLAVRSSTGDFPETKKALRDAIRDWYSEYEISTQSDIDKYPLDTNGRMIGHFTQVVNGLAGEVGCGVTRYTDSSSGTAFKTFQLSCDYSRTNLVNQAIYAAGKTASDCKTGTNPNYPALCSENEKVDPNYLKF</sequence>
<keyword evidence="9" id="KW-1185">Reference proteome</keyword>
<dbReference type="EMBL" id="OU895878">
    <property type="protein sequence ID" value="CAG9802164.1"/>
    <property type="molecule type" value="Genomic_DNA"/>
</dbReference>
<gene>
    <name evidence="8" type="ORF">CHIRRI_LOCUS5079</name>
</gene>
<reference evidence="8" key="2">
    <citation type="submission" date="2022-10" db="EMBL/GenBank/DDBJ databases">
        <authorList>
            <consortium name="ENA_rothamsted_submissions"/>
            <consortium name="culmorum"/>
            <person name="King R."/>
        </authorList>
    </citation>
    <scope>NUCLEOTIDE SEQUENCE</scope>
</reference>
<feature type="domain" description="SCP" evidence="7">
    <location>
        <begin position="60"/>
        <end position="223"/>
    </location>
</feature>
<evidence type="ECO:0000313" key="8">
    <source>
        <dbReference type="EMBL" id="CAG9802164.1"/>
    </source>
</evidence>
<dbReference type="AlphaFoldDB" id="A0A9N9RSU7"/>
<feature type="signal peptide" evidence="6">
    <location>
        <begin position="1"/>
        <end position="16"/>
    </location>
</feature>
<feature type="chain" id="PRO_5040126835" description="Venom allergen-1" evidence="6">
    <location>
        <begin position="17"/>
        <end position="261"/>
    </location>
</feature>
<reference evidence="8" key="1">
    <citation type="submission" date="2022-01" db="EMBL/GenBank/DDBJ databases">
        <authorList>
            <person name="King R."/>
        </authorList>
    </citation>
    <scope>NUCLEOTIDE SEQUENCE</scope>
</reference>
<dbReference type="PRINTS" id="PR00838">
    <property type="entry name" value="V5ALLERGEN"/>
</dbReference>